<evidence type="ECO:0000313" key="2">
    <source>
        <dbReference type="EMBL" id="UVE50620.1"/>
    </source>
</evidence>
<proteinExistence type="predicted"/>
<gene>
    <name evidence="2" type="ORF">KU306_01595</name>
</gene>
<reference evidence="2" key="1">
    <citation type="submission" date="2021-07" db="EMBL/GenBank/DDBJ databases">
        <title>Studies on halocins as antimicrobial molecules from haloarchaea.</title>
        <authorList>
            <person name="Kumar S."/>
            <person name="Khare S.K."/>
        </authorList>
    </citation>
    <scope>NUCLEOTIDE SEQUENCE</scope>
    <source>
        <strain evidence="2">NCIM 5678</strain>
    </source>
</reference>
<evidence type="ECO:0000313" key="3">
    <source>
        <dbReference type="Proteomes" id="UP001058330"/>
    </source>
</evidence>
<dbReference type="RefSeq" id="WP_258302669.1">
    <property type="nucleotide sequence ID" value="NZ_CP078063.1"/>
</dbReference>
<dbReference type="EMBL" id="CP078063">
    <property type="protein sequence ID" value="UVE50620.1"/>
    <property type="molecule type" value="Genomic_DNA"/>
</dbReference>
<dbReference type="GeneID" id="74527548"/>
<dbReference type="InterPro" id="IPR058516">
    <property type="entry name" value="DUF8203"/>
</dbReference>
<evidence type="ECO:0000259" key="1">
    <source>
        <dbReference type="Pfam" id="PF26630"/>
    </source>
</evidence>
<sequence length="357" mass="41247">MEDNGWVASDSLVVRFDSKRPGGASLLSVAVAVDDIDDFDNSYFELMDDMKDKYRIRTPSTVVKNKDINRWVADWKVEDARVDIATSLLDIPSVETIQITETYFEPMWVDIYKDDDHSHERINAQDLLTGKLASYYNLVSIWKYVNKSGRRPTDTRKNILTDDFTGKYNRMWSELGEASNHLNIVPNGDQTYPLLSAADILMGYLEQEVYPLFEKNIYEHLREYYNEQSDSDAWIDSDSVNAGSDYEFERMIPLRDEGIRRAQHYPKPTIYIDRGNVGRKELESLDVMKYACQYAQENRGCVKAFDQTEDKYFISEGDIIVLLEGADPELKRYSELNHSVDLVQNSGAVDYFVSKLE</sequence>
<accession>A0ABY5RF16</accession>
<feature type="domain" description="DUF8203" evidence="1">
    <location>
        <begin position="7"/>
        <end position="261"/>
    </location>
</feature>
<organism evidence="2 3">
    <name type="scientific">Haloferax larsenii</name>
    <dbReference type="NCBI Taxonomy" id="302484"/>
    <lineage>
        <taxon>Archaea</taxon>
        <taxon>Methanobacteriati</taxon>
        <taxon>Methanobacteriota</taxon>
        <taxon>Stenosarchaea group</taxon>
        <taxon>Halobacteria</taxon>
        <taxon>Halobacteriales</taxon>
        <taxon>Haloferacaceae</taxon>
        <taxon>Haloferax</taxon>
    </lineage>
</organism>
<keyword evidence="3" id="KW-1185">Reference proteome</keyword>
<dbReference type="Proteomes" id="UP001058330">
    <property type="component" value="Chromosome"/>
</dbReference>
<dbReference type="Pfam" id="PF26630">
    <property type="entry name" value="DUF8203"/>
    <property type="match status" value="1"/>
</dbReference>
<protein>
    <recommendedName>
        <fullName evidence="1">DUF8203 domain-containing protein</fullName>
    </recommendedName>
</protein>
<name>A0ABY5RF16_HALLR</name>